<evidence type="ECO:0000259" key="6">
    <source>
        <dbReference type="PROSITE" id="PS50072"/>
    </source>
</evidence>
<dbReference type="PROSITE" id="PS00170">
    <property type="entry name" value="CSA_PPIASE_1"/>
    <property type="match status" value="1"/>
</dbReference>
<accession>A0A847CXY6</accession>
<keyword evidence="4 5" id="KW-0413">Isomerase</keyword>
<dbReference type="Pfam" id="PF00160">
    <property type="entry name" value="Pro_isomerase"/>
    <property type="match status" value="1"/>
</dbReference>
<dbReference type="PRINTS" id="PR00153">
    <property type="entry name" value="CSAPPISMRASE"/>
</dbReference>
<evidence type="ECO:0000313" key="8">
    <source>
        <dbReference type="Proteomes" id="UP000545876"/>
    </source>
</evidence>
<sequence length="168" mass="18479">MEEEKLANLPNYSATIKTNMGNIEIDLFEKETPNTVSNFVKLSNDSFYNGLIFHRVVEGFVIQGGDPNGNGTGGPGYKFNDEITVRKFTRYSLAMANSGPNTNGSQFFITLGDIAEENLRNLDGGYTLFGEVTEGTEVVDSIGRVQVDENDKPLTPVVIESITIKEEK</sequence>
<comment type="caution">
    <text evidence="7">The sequence shown here is derived from an EMBL/GenBank/DDBJ whole genome shotgun (WGS) entry which is preliminary data.</text>
</comment>
<dbReference type="InterPro" id="IPR029000">
    <property type="entry name" value="Cyclophilin-like_dom_sf"/>
</dbReference>
<dbReference type="PANTHER" id="PTHR45625:SF4">
    <property type="entry name" value="PEPTIDYLPROLYL ISOMERASE DOMAIN AND WD REPEAT-CONTAINING PROTEIN 1"/>
    <property type="match status" value="1"/>
</dbReference>
<reference evidence="7 8" key="1">
    <citation type="journal article" date="2020" name="Biotechnol. Biofuels">
        <title>New insights from the biogas microbiome by comprehensive genome-resolved metagenomics of nearly 1600 species originating from multiple anaerobic digesters.</title>
        <authorList>
            <person name="Campanaro S."/>
            <person name="Treu L."/>
            <person name="Rodriguez-R L.M."/>
            <person name="Kovalovszki A."/>
            <person name="Ziels R.M."/>
            <person name="Maus I."/>
            <person name="Zhu X."/>
            <person name="Kougias P.G."/>
            <person name="Basile A."/>
            <person name="Luo G."/>
            <person name="Schluter A."/>
            <person name="Konstantinidis K.T."/>
            <person name="Angelidaki I."/>
        </authorList>
    </citation>
    <scope>NUCLEOTIDE SEQUENCE [LARGE SCALE GENOMIC DNA]</scope>
    <source>
        <strain evidence="7">AS06rmzACSIP_65</strain>
    </source>
</reference>
<comment type="similarity">
    <text evidence="2 5">Belongs to the cyclophilin-type PPIase family.</text>
</comment>
<evidence type="ECO:0000313" key="7">
    <source>
        <dbReference type="EMBL" id="NLD25037.1"/>
    </source>
</evidence>
<dbReference type="CDD" id="cd00317">
    <property type="entry name" value="cyclophilin"/>
    <property type="match status" value="1"/>
</dbReference>
<evidence type="ECO:0000256" key="4">
    <source>
        <dbReference type="ARBA" id="ARBA00023235"/>
    </source>
</evidence>
<evidence type="ECO:0000256" key="5">
    <source>
        <dbReference type="RuleBase" id="RU363019"/>
    </source>
</evidence>
<organism evidence="7 8">
    <name type="scientific">Candidatus Dojkabacteria bacterium</name>
    <dbReference type="NCBI Taxonomy" id="2099670"/>
    <lineage>
        <taxon>Bacteria</taxon>
        <taxon>Candidatus Dojkabacteria</taxon>
    </lineage>
</organism>
<dbReference type="AlphaFoldDB" id="A0A847CXY6"/>
<comment type="catalytic activity">
    <reaction evidence="5">
        <text>[protein]-peptidylproline (omega=180) = [protein]-peptidylproline (omega=0)</text>
        <dbReference type="Rhea" id="RHEA:16237"/>
        <dbReference type="Rhea" id="RHEA-COMP:10747"/>
        <dbReference type="Rhea" id="RHEA-COMP:10748"/>
        <dbReference type="ChEBI" id="CHEBI:83833"/>
        <dbReference type="ChEBI" id="CHEBI:83834"/>
        <dbReference type="EC" id="5.2.1.8"/>
    </reaction>
</comment>
<feature type="domain" description="PPIase cyclophilin-type" evidence="6">
    <location>
        <begin position="18"/>
        <end position="164"/>
    </location>
</feature>
<dbReference type="Proteomes" id="UP000545876">
    <property type="component" value="Unassembled WGS sequence"/>
</dbReference>
<evidence type="ECO:0000256" key="2">
    <source>
        <dbReference type="ARBA" id="ARBA00007365"/>
    </source>
</evidence>
<dbReference type="PANTHER" id="PTHR45625">
    <property type="entry name" value="PEPTIDYL-PROLYL CIS-TRANS ISOMERASE-RELATED"/>
    <property type="match status" value="1"/>
</dbReference>
<dbReference type="GO" id="GO:0003755">
    <property type="term" value="F:peptidyl-prolyl cis-trans isomerase activity"/>
    <property type="evidence" value="ECO:0007669"/>
    <property type="project" value="UniProtKB-UniRule"/>
</dbReference>
<gene>
    <name evidence="7" type="ORF">GX656_00100</name>
</gene>
<dbReference type="PIRSF" id="PIRSF001467">
    <property type="entry name" value="Peptidylpro_ismrse"/>
    <property type="match status" value="1"/>
</dbReference>
<dbReference type="GO" id="GO:0006457">
    <property type="term" value="P:protein folding"/>
    <property type="evidence" value="ECO:0007669"/>
    <property type="project" value="InterPro"/>
</dbReference>
<dbReference type="InterPro" id="IPR044666">
    <property type="entry name" value="Cyclophilin_A-like"/>
</dbReference>
<name>A0A847CXY6_9BACT</name>
<proteinExistence type="inferred from homology"/>
<protein>
    <recommendedName>
        <fullName evidence="5">Peptidyl-prolyl cis-trans isomerase</fullName>
        <shortName evidence="5">PPIase</shortName>
        <ecNumber evidence="5">5.2.1.8</ecNumber>
    </recommendedName>
</protein>
<dbReference type="InterPro" id="IPR002130">
    <property type="entry name" value="Cyclophilin-type_PPIase_dom"/>
</dbReference>
<dbReference type="InterPro" id="IPR020892">
    <property type="entry name" value="Cyclophilin-type_PPIase_CS"/>
</dbReference>
<evidence type="ECO:0000256" key="1">
    <source>
        <dbReference type="ARBA" id="ARBA00002388"/>
    </source>
</evidence>
<dbReference type="Gene3D" id="2.40.100.10">
    <property type="entry name" value="Cyclophilin-like"/>
    <property type="match status" value="1"/>
</dbReference>
<comment type="function">
    <text evidence="1 5">PPIases accelerate the folding of proteins. It catalyzes the cis-trans isomerization of proline imidic peptide bonds in oligopeptides.</text>
</comment>
<dbReference type="EC" id="5.2.1.8" evidence="5"/>
<dbReference type="InterPro" id="IPR024936">
    <property type="entry name" value="Cyclophilin-type_PPIase"/>
</dbReference>
<dbReference type="PROSITE" id="PS50072">
    <property type="entry name" value="CSA_PPIASE_2"/>
    <property type="match status" value="1"/>
</dbReference>
<evidence type="ECO:0000256" key="3">
    <source>
        <dbReference type="ARBA" id="ARBA00023110"/>
    </source>
</evidence>
<keyword evidence="3 5" id="KW-0697">Rotamase</keyword>
<dbReference type="EMBL" id="JAAZBX010000001">
    <property type="protein sequence ID" value="NLD25037.1"/>
    <property type="molecule type" value="Genomic_DNA"/>
</dbReference>
<dbReference type="SUPFAM" id="SSF50891">
    <property type="entry name" value="Cyclophilin-like"/>
    <property type="match status" value="1"/>
</dbReference>